<name>A0A8X6R9R1_TRICX</name>
<protein>
    <submittedName>
        <fullName evidence="2">Uncharacterized protein</fullName>
    </submittedName>
</protein>
<dbReference type="EMBL" id="BMAU01021116">
    <property type="protein sequence ID" value="GFX91043.1"/>
    <property type="molecule type" value="Genomic_DNA"/>
</dbReference>
<evidence type="ECO:0000256" key="1">
    <source>
        <dbReference type="SAM" id="MobiDB-lite"/>
    </source>
</evidence>
<feature type="compositionally biased region" description="Basic and acidic residues" evidence="1">
    <location>
        <begin position="58"/>
        <end position="80"/>
    </location>
</feature>
<comment type="caution">
    <text evidence="2">The sequence shown here is derived from an EMBL/GenBank/DDBJ whole genome shotgun (WGS) entry which is preliminary data.</text>
</comment>
<reference evidence="2" key="1">
    <citation type="submission" date="2020-08" db="EMBL/GenBank/DDBJ databases">
        <title>Multicomponent nature underlies the extraordinary mechanical properties of spider dragline silk.</title>
        <authorList>
            <person name="Kono N."/>
            <person name="Nakamura H."/>
            <person name="Mori M."/>
            <person name="Yoshida Y."/>
            <person name="Ohtoshi R."/>
            <person name="Malay A.D."/>
            <person name="Moran D.A.P."/>
            <person name="Tomita M."/>
            <person name="Numata K."/>
            <person name="Arakawa K."/>
        </authorList>
    </citation>
    <scope>NUCLEOTIDE SEQUENCE</scope>
</reference>
<evidence type="ECO:0000313" key="2">
    <source>
        <dbReference type="EMBL" id="GFX91043.1"/>
    </source>
</evidence>
<evidence type="ECO:0000313" key="3">
    <source>
        <dbReference type="Proteomes" id="UP000887159"/>
    </source>
</evidence>
<proteinExistence type="predicted"/>
<organism evidence="2 3">
    <name type="scientific">Trichonephila clavipes</name>
    <name type="common">Golden silk orbweaver</name>
    <name type="synonym">Nephila clavipes</name>
    <dbReference type="NCBI Taxonomy" id="2585209"/>
    <lineage>
        <taxon>Eukaryota</taxon>
        <taxon>Metazoa</taxon>
        <taxon>Ecdysozoa</taxon>
        <taxon>Arthropoda</taxon>
        <taxon>Chelicerata</taxon>
        <taxon>Arachnida</taxon>
        <taxon>Araneae</taxon>
        <taxon>Araneomorphae</taxon>
        <taxon>Entelegynae</taxon>
        <taxon>Araneoidea</taxon>
        <taxon>Nephilidae</taxon>
        <taxon>Trichonephila</taxon>
    </lineage>
</organism>
<gene>
    <name evidence="2" type="ORF">TNCV_5106731</name>
</gene>
<dbReference type="Proteomes" id="UP000887159">
    <property type="component" value="Unassembled WGS sequence"/>
</dbReference>
<feature type="region of interest" description="Disordered" evidence="1">
    <location>
        <begin position="42"/>
        <end position="80"/>
    </location>
</feature>
<keyword evidence="3" id="KW-1185">Reference proteome</keyword>
<accession>A0A8X6R9R1</accession>
<dbReference type="AlphaFoldDB" id="A0A8X6R9R1"/>
<sequence>MGVRECVRCLIDGAGAPDLIPRSSSPVIQKLWFVAFKWRRERKRREREEPGLGWRKGKSPELDGENMRGEPWLERTGRER</sequence>